<accession>X1SCY3</accession>
<evidence type="ECO:0000313" key="1">
    <source>
        <dbReference type="EMBL" id="GAI65634.1"/>
    </source>
</evidence>
<name>X1SCY3_9ZZZZ</name>
<reference evidence="1" key="1">
    <citation type="journal article" date="2014" name="Front. Microbiol.">
        <title>High frequency of phylogenetically diverse reductive dehalogenase-homologous genes in deep subseafloor sedimentary metagenomes.</title>
        <authorList>
            <person name="Kawai M."/>
            <person name="Futagami T."/>
            <person name="Toyoda A."/>
            <person name="Takaki Y."/>
            <person name="Nishi S."/>
            <person name="Hori S."/>
            <person name="Arai W."/>
            <person name="Tsubouchi T."/>
            <person name="Morono Y."/>
            <person name="Uchiyama I."/>
            <person name="Ito T."/>
            <person name="Fujiyama A."/>
            <person name="Inagaki F."/>
            <person name="Takami H."/>
        </authorList>
    </citation>
    <scope>NUCLEOTIDE SEQUENCE</scope>
    <source>
        <strain evidence="1">Expedition CK06-06</strain>
    </source>
</reference>
<feature type="non-terminal residue" evidence="1">
    <location>
        <position position="1"/>
    </location>
</feature>
<dbReference type="AlphaFoldDB" id="X1SCY3"/>
<proteinExistence type="predicted"/>
<comment type="caution">
    <text evidence="1">The sequence shown here is derived from an EMBL/GenBank/DDBJ whole genome shotgun (WGS) entry which is preliminary data.</text>
</comment>
<dbReference type="EMBL" id="BARV01045065">
    <property type="protein sequence ID" value="GAI65634.1"/>
    <property type="molecule type" value="Genomic_DNA"/>
</dbReference>
<feature type="non-terminal residue" evidence="1">
    <location>
        <position position="66"/>
    </location>
</feature>
<sequence length="66" mass="7997">QISWSIAPAPEEQKRRYAEILRKRIERLKTICEDKDRAEGFFNNEFTPLVTDLSRYHTILMEKERE</sequence>
<protein>
    <submittedName>
        <fullName evidence="1">Uncharacterized protein</fullName>
    </submittedName>
</protein>
<gene>
    <name evidence="1" type="ORF">S06H3_66273</name>
</gene>
<organism evidence="1">
    <name type="scientific">marine sediment metagenome</name>
    <dbReference type="NCBI Taxonomy" id="412755"/>
    <lineage>
        <taxon>unclassified sequences</taxon>
        <taxon>metagenomes</taxon>
        <taxon>ecological metagenomes</taxon>
    </lineage>
</organism>